<dbReference type="InterPro" id="IPR011008">
    <property type="entry name" value="Dimeric_a/b-barrel"/>
</dbReference>
<name>A0ABY8QRR2_9MICO</name>
<keyword evidence="2" id="KW-1185">Reference proteome</keyword>
<protein>
    <recommendedName>
        <fullName evidence="3">DUF4286 family protein</fullName>
    </recommendedName>
</protein>
<reference evidence="1 2" key="1">
    <citation type="submission" date="2023-05" db="EMBL/GenBank/DDBJ databases">
        <title>Lithophilousrod everest ZFBP1038 complete genpme.</title>
        <authorList>
            <person name="Tian M."/>
        </authorList>
    </citation>
    <scope>NUCLEOTIDE SEQUENCE [LARGE SCALE GENOMIC DNA]</scope>
    <source>
        <strain evidence="1 2">ZFBP1038</strain>
    </source>
</reference>
<evidence type="ECO:0000313" key="1">
    <source>
        <dbReference type="EMBL" id="WGW11689.1"/>
    </source>
</evidence>
<dbReference type="EMBL" id="CP090958">
    <property type="protein sequence ID" value="WGW11689.1"/>
    <property type="molecule type" value="Genomic_DNA"/>
</dbReference>
<dbReference type="Gene3D" id="3.30.70.100">
    <property type="match status" value="1"/>
</dbReference>
<evidence type="ECO:0008006" key="3">
    <source>
        <dbReference type="Google" id="ProtNLM"/>
    </source>
</evidence>
<gene>
    <name evidence="1" type="ORF">LWF01_16585</name>
</gene>
<dbReference type="Proteomes" id="UP001209083">
    <property type="component" value="Chromosome"/>
</dbReference>
<accession>A0ABY8QRR2</accession>
<evidence type="ECO:0000313" key="2">
    <source>
        <dbReference type="Proteomes" id="UP001209083"/>
    </source>
</evidence>
<dbReference type="RefSeq" id="WP_349638479.1">
    <property type="nucleotide sequence ID" value="NZ_CP090958.1"/>
</dbReference>
<organism evidence="1 2">
    <name type="scientific">Saxibacter everestensis</name>
    <dbReference type="NCBI Taxonomy" id="2909229"/>
    <lineage>
        <taxon>Bacteria</taxon>
        <taxon>Bacillati</taxon>
        <taxon>Actinomycetota</taxon>
        <taxon>Actinomycetes</taxon>
        <taxon>Micrococcales</taxon>
        <taxon>Brevibacteriaceae</taxon>
        <taxon>Saxibacter</taxon>
    </lineage>
</organism>
<dbReference type="SUPFAM" id="SSF54909">
    <property type="entry name" value="Dimeric alpha+beta barrel"/>
    <property type="match status" value="1"/>
</dbReference>
<sequence length="219" mass="25375">MAEAMLFSQMRPPRGEEARFERWYDIDHIAKRLVLEGFRGAFRYWQLPPEGSTHHHLAIYELESLNAVATPEYLRLKVDPGEETEYFLGHVSDFTRFTMTRITDQGEENARGAFLSVVAFQVPGEDEEEFEDWYVDEHVPLLLQAGDWLRVHRYRVVDGVGGPWTHLALHELATAEVMRSPERARARNGPKRDALAERPWFGQSGRWLYRRAAAHQAKG</sequence>
<proteinExistence type="predicted"/>